<feature type="compositionally biased region" description="Polar residues" evidence="1">
    <location>
        <begin position="41"/>
        <end position="53"/>
    </location>
</feature>
<dbReference type="Proteomes" id="UP000297299">
    <property type="component" value="Unassembled WGS sequence"/>
</dbReference>
<feature type="compositionally biased region" description="Acidic residues" evidence="1">
    <location>
        <begin position="123"/>
        <end position="135"/>
    </location>
</feature>
<evidence type="ECO:0000313" key="2">
    <source>
        <dbReference type="EMBL" id="TEY86473.1"/>
    </source>
</evidence>
<protein>
    <submittedName>
        <fullName evidence="2">Uncharacterized protein</fullName>
    </submittedName>
</protein>
<accession>A0A4Y8DGT0</accession>
<gene>
    <name evidence="2" type="ORF">BOTCAL_0008g00480</name>
</gene>
<evidence type="ECO:0000313" key="3">
    <source>
        <dbReference type="Proteomes" id="UP000297299"/>
    </source>
</evidence>
<feature type="region of interest" description="Disordered" evidence="1">
    <location>
        <begin position="123"/>
        <end position="146"/>
    </location>
</feature>
<feature type="region of interest" description="Disordered" evidence="1">
    <location>
        <begin position="163"/>
        <end position="203"/>
    </location>
</feature>
<feature type="region of interest" description="Disordered" evidence="1">
    <location>
        <begin position="1"/>
        <end position="54"/>
    </location>
</feature>
<comment type="caution">
    <text evidence="2">The sequence shown here is derived from an EMBL/GenBank/DDBJ whole genome shotgun (WGS) entry which is preliminary data.</text>
</comment>
<dbReference type="OrthoDB" id="3542008at2759"/>
<feature type="compositionally biased region" description="Basic residues" evidence="1">
    <location>
        <begin position="282"/>
        <end position="303"/>
    </location>
</feature>
<evidence type="ECO:0000256" key="1">
    <source>
        <dbReference type="SAM" id="MobiDB-lite"/>
    </source>
</evidence>
<feature type="region of interest" description="Disordered" evidence="1">
    <location>
        <begin position="258"/>
        <end position="303"/>
    </location>
</feature>
<reference evidence="2 3" key="1">
    <citation type="submission" date="2017-11" db="EMBL/GenBank/DDBJ databases">
        <title>Comparative genomics of Botrytis spp.</title>
        <authorList>
            <person name="Valero-Jimenez C.A."/>
            <person name="Tapia P."/>
            <person name="Veloso J."/>
            <person name="Silva-Moreno E."/>
            <person name="Staats M."/>
            <person name="Valdes J.H."/>
            <person name="Van Kan J.A.L."/>
        </authorList>
    </citation>
    <scope>NUCLEOTIDE SEQUENCE [LARGE SCALE GENOMIC DNA]</scope>
    <source>
        <strain evidence="2 3">MUCL2830</strain>
    </source>
</reference>
<dbReference type="AlphaFoldDB" id="A0A4Y8DGT0"/>
<feature type="compositionally biased region" description="Polar residues" evidence="1">
    <location>
        <begin position="260"/>
        <end position="274"/>
    </location>
</feature>
<dbReference type="EMBL" id="PHWZ01000008">
    <property type="protein sequence ID" value="TEY86473.1"/>
    <property type="molecule type" value="Genomic_DNA"/>
</dbReference>
<feature type="compositionally biased region" description="Polar residues" evidence="1">
    <location>
        <begin position="15"/>
        <end position="33"/>
    </location>
</feature>
<sequence length="303" mass="33312">MTLQSTRPQKGKQVDTGTSHLQTIQGDNNNAQSRKGKEVDTNTTPLETLQDNEGVTEEIPIQEISEKVHQLVSNVEILRHGMAATDACGTTLHAIINRIQLGIDELRPTVDKAGFMIDAIPLDDCDEGEDLEDGYTSDGSAGSDIPAVPETRQKLQLINQDDQGIQEDNSGPLSRSPPSQLRTNSRSASRSLQQPLHNQAGQSQATLAKNFLDMEGKMSAIELRSRQRRDKKILAAANAANRFIPRMTVEVSVEKKDVNQPPSTNMELRNSAKSSDAGLLIRSKRIRSTAYHKAKGNKRQRLS</sequence>
<proteinExistence type="predicted"/>
<organism evidence="2 3">
    <name type="scientific">Botryotinia calthae</name>
    <dbReference type="NCBI Taxonomy" id="38488"/>
    <lineage>
        <taxon>Eukaryota</taxon>
        <taxon>Fungi</taxon>
        <taxon>Dikarya</taxon>
        <taxon>Ascomycota</taxon>
        <taxon>Pezizomycotina</taxon>
        <taxon>Leotiomycetes</taxon>
        <taxon>Helotiales</taxon>
        <taxon>Sclerotiniaceae</taxon>
        <taxon>Botryotinia</taxon>
    </lineage>
</organism>
<keyword evidence="3" id="KW-1185">Reference proteome</keyword>
<name>A0A4Y8DGT0_9HELO</name>